<dbReference type="SUPFAM" id="SSF51011">
    <property type="entry name" value="Glycosyl hydrolase domain"/>
    <property type="match status" value="1"/>
</dbReference>
<evidence type="ECO:0000256" key="3">
    <source>
        <dbReference type="ARBA" id="ARBA00023295"/>
    </source>
</evidence>
<dbReference type="InterPro" id="IPR013783">
    <property type="entry name" value="Ig-like_fold"/>
</dbReference>
<comment type="similarity">
    <text evidence="1">Belongs to the glycosyl hydrolase 13 family.</text>
</comment>
<dbReference type="InterPro" id="IPR044505">
    <property type="entry name" value="GlgX_Isoamylase_N_E_set"/>
</dbReference>
<dbReference type="SUPFAM" id="SSF51445">
    <property type="entry name" value="(Trans)glycosidases"/>
    <property type="match status" value="1"/>
</dbReference>
<evidence type="ECO:0000313" key="6">
    <source>
        <dbReference type="Proteomes" id="UP001501509"/>
    </source>
</evidence>
<feature type="domain" description="Glycosyl hydrolase family 13 catalytic" evidence="4">
    <location>
        <begin position="133"/>
        <end position="568"/>
    </location>
</feature>
<dbReference type="InterPro" id="IPR013780">
    <property type="entry name" value="Glyco_hydro_b"/>
</dbReference>
<protein>
    <submittedName>
        <fullName evidence="5">Glycogen debranching protein GlgX</fullName>
    </submittedName>
</protein>
<comment type="caution">
    <text evidence="5">The sequence shown here is derived from an EMBL/GenBank/DDBJ whole genome shotgun (WGS) entry which is preliminary data.</text>
</comment>
<dbReference type="InterPro" id="IPR014756">
    <property type="entry name" value="Ig_E-set"/>
</dbReference>
<evidence type="ECO:0000313" key="5">
    <source>
        <dbReference type="EMBL" id="GAA2624070.1"/>
    </source>
</evidence>
<dbReference type="PANTHER" id="PTHR43002">
    <property type="entry name" value="GLYCOGEN DEBRANCHING ENZYME"/>
    <property type="match status" value="1"/>
</dbReference>
<dbReference type="SUPFAM" id="SSF81296">
    <property type="entry name" value="E set domains"/>
    <property type="match status" value="1"/>
</dbReference>
<dbReference type="InterPro" id="IPR017853">
    <property type="entry name" value="GH"/>
</dbReference>
<dbReference type="Gene3D" id="2.60.40.10">
    <property type="entry name" value="Immunoglobulins"/>
    <property type="match status" value="1"/>
</dbReference>
<dbReference type="RefSeq" id="WP_344546821.1">
    <property type="nucleotide sequence ID" value="NZ_BAAATD010000011.1"/>
</dbReference>
<dbReference type="Proteomes" id="UP001501509">
    <property type="component" value="Unassembled WGS sequence"/>
</dbReference>
<dbReference type="CDD" id="cd02856">
    <property type="entry name" value="E_set_GDE_Isoamylase_N"/>
    <property type="match status" value="1"/>
</dbReference>
<organism evidence="5 6">
    <name type="scientific">Actinomadura fulvescens</name>
    <dbReference type="NCBI Taxonomy" id="46160"/>
    <lineage>
        <taxon>Bacteria</taxon>
        <taxon>Bacillati</taxon>
        <taxon>Actinomycetota</taxon>
        <taxon>Actinomycetes</taxon>
        <taxon>Streptosporangiales</taxon>
        <taxon>Thermomonosporaceae</taxon>
        <taxon>Actinomadura</taxon>
    </lineage>
</organism>
<dbReference type="Pfam" id="PF02922">
    <property type="entry name" value="CBM_48"/>
    <property type="match status" value="1"/>
</dbReference>
<dbReference type="InterPro" id="IPR011837">
    <property type="entry name" value="Glycogen_debranch_GlgX"/>
</dbReference>
<dbReference type="InterPro" id="IPR006047">
    <property type="entry name" value="GH13_cat_dom"/>
</dbReference>
<accession>A0ABN3QE37</accession>
<dbReference type="Gene3D" id="3.20.20.80">
    <property type="entry name" value="Glycosidases"/>
    <property type="match status" value="1"/>
</dbReference>
<dbReference type="CDD" id="cd11326">
    <property type="entry name" value="AmyAc_Glg_debranch"/>
    <property type="match status" value="1"/>
</dbReference>
<gene>
    <name evidence="5" type="primary">glgX_2</name>
    <name evidence="5" type="ORF">GCM10010411_70610</name>
</gene>
<evidence type="ECO:0000256" key="2">
    <source>
        <dbReference type="ARBA" id="ARBA00022801"/>
    </source>
</evidence>
<proteinExistence type="inferred from homology"/>
<dbReference type="Gene3D" id="2.60.40.1180">
    <property type="entry name" value="Golgi alpha-mannosidase II"/>
    <property type="match status" value="1"/>
</dbReference>
<keyword evidence="6" id="KW-1185">Reference proteome</keyword>
<dbReference type="EMBL" id="BAAATD010000011">
    <property type="protein sequence ID" value="GAA2624070.1"/>
    <property type="molecule type" value="Genomic_DNA"/>
</dbReference>
<sequence length="704" mass="80182">MADVWPGDAYPLGAHFDGAGTNFAVFAEAADRVELCLFEDGTESRIPLPEVDAFVWHGYLPGIMPGQRYGYRVHGPYEPREGHRCNPSKLLLDPYSMAIEGKVSWHESCFGYDFGNPWSRNDLDSAPHTMRSVVVSPYFDWGDDRPPRTPYHETVIYEAHVKGLTMRHPEVPPEARGTYAALGHPVMIDYFRDLGITAVELMPVHQFVHDDFLLKRGLRNYWGYNTIGFFAPHNDYSAGGQRGEQVLEFKAMVKALHEAGIEVILDVVYNHTAEGNHLGPTLSFRGLDNASYYRLVDDDPRFYMDTTGTGNSLLMRSPHVLQMIMDSLRYWVTEMHVDGFRFDLAATLARQFHEVDRLSAFFDLVQQDPVVSQVKLIAEPWDVGEGGYQVGNFPPLWSEWNGKYRDTVRDFWRGRPATMPEFASRLAGSSDLYAEDGRKPFASINFVTCHDGFTLNDLVSYNVKHNDANGEANRDGTDDNRSWNCGYEGMVEDLEVLSLRERQKRNLLATMFLSQGVPMLSHGDELGRTQRGNNNAYCQDNELTWVNWDDLLVHFPLQDFVRRLSRLRAKHPVFRRRRFFQGKRVMRAETELQDLVWFTPGGRQMSEADWSAAFAKSMQVFLNGNAIIEPGRRGEHIRDDSFLLMFNAHHEDLSFTLPPGRYGGMWAKVIDTADPMLAEDQGAAVKAGESVLVEQRSVQVLRRV</sequence>
<evidence type="ECO:0000256" key="1">
    <source>
        <dbReference type="ARBA" id="ARBA00008061"/>
    </source>
</evidence>
<keyword evidence="2" id="KW-0378">Hydrolase</keyword>
<keyword evidence="3" id="KW-0326">Glycosidase</keyword>
<dbReference type="Pfam" id="PF00128">
    <property type="entry name" value="Alpha-amylase"/>
    <property type="match status" value="1"/>
</dbReference>
<name>A0ABN3QE37_9ACTN</name>
<evidence type="ECO:0000259" key="4">
    <source>
        <dbReference type="SMART" id="SM00642"/>
    </source>
</evidence>
<reference evidence="5 6" key="1">
    <citation type="journal article" date="2019" name="Int. J. Syst. Evol. Microbiol.">
        <title>The Global Catalogue of Microorganisms (GCM) 10K type strain sequencing project: providing services to taxonomists for standard genome sequencing and annotation.</title>
        <authorList>
            <consortium name="The Broad Institute Genomics Platform"/>
            <consortium name="The Broad Institute Genome Sequencing Center for Infectious Disease"/>
            <person name="Wu L."/>
            <person name="Ma J."/>
        </authorList>
    </citation>
    <scope>NUCLEOTIDE SEQUENCE [LARGE SCALE GENOMIC DNA]</scope>
    <source>
        <strain evidence="5 6">JCM 6833</strain>
    </source>
</reference>
<dbReference type="InterPro" id="IPR004193">
    <property type="entry name" value="Glyco_hydro_13_N"/>
</dbReference>
<dbReference type="NCBIfam" id="TIGR02100">
    <property type="entry name" value="glgX_debranch"/>
    <property type="match status" value="1"/>
</dbReference>
<dbReference type="SMART" id="SM00642">
    <property type="entry name" value="Aamy"/>
    <property type="match status" value="1"/>
</dbReference>